<evidence type="ECO:0000256" key="7">
    <source>
        <dbReference type="ARBA" id="ARBA00022777"/>
    </source>
</evidence>
<dbReference type="SMART" id="SM00388">
    <property type="entry name" value="HisKA"/>
    <property type="match status" value="1"/>
</dbReference>
<evidence type="ECO:0000256" key="5">
    <source>
        <dbReference type="ARBA" id="ARBA00022679"/>
    </source>
</evidence>
<dbReference type="InterPro" id="IPR036890">
    <property type="entry name" value="HATPase_C_sf"/>
</dbReference>
<evidence type="ECO:0000256" key="8">
    <source>
        <dbReference type="ARBA" id="ARBA00022989"/>
    </source>
</evidence>
<dbReference type="Gene3D" id="6.10.340.10">
    <property type="match status" value="1"/>
</dbReference>
<dbReference type="SMART" id="SM00304">
    <property type="entry name" value="HAMP"/>
    <property type="match status" value="1"/>
</dbReference>
<feature type="region of interest" description="Disordered" evidence="11">
    <location>
        <begin position="79"/>
        <end position="111"/>
    </location>
</feature>
<evidence type="ECO:0000256" key="11">
    <source>
        <dbReference type="SAM" id="MobiDB-lite"/>
    </source>
</evidence>
<feature type="domain" description="HAMP" evidence="14">
    <location>
        <begin position="309"/>
        <end position="366"/>
    </location>
</feature>
<evidence type="ECO:0000256" key="10">
    <source>
        <dbReference type="ARBA" id="ARBA00023136"/>
    </source>
</evidence>
<dbReference type="Gene3D" id="1.10.287.130">
    <property type="match status" value="1"/>
</dbReference>
<protein>
    <recommendedName>
        <fullName evidence="3">histidine kinase</fullName>
        <ecNumber evidence="3">2.7.13.3</ecNumber>
    </recommendedName>
</protein>
<dbReference type="Proteomes" id="UP001500751">
    <property type="component" value="Unassembled WGS sequence"/>
</dbReference>
<dbReference type="Pfam" id="PF00672">
    <property type="entry name" value="HAMP"/>
    <property type="match status" value="1"/>
</dbReference>
<dbReference type="InterPro" id="IPR003660">
    <property type="entry name" value="HAMP_dom"/>
</dbReference>
<dbReference type="Gene3D" id="3.30.565.10">
    <property type="entry name" value="Histidine kinase-like ATPase, C-terminal domain"/>
    <property type="match status" value="1"/>
</dbReference>
<dbReference type="PROSITE" id="PS50885">
    <property type="entry name" value="HAMP"/>
    <property type="match status" value="1"/>
</dbReference>
<reference evidence="15 16" key="1">
    <citation type="journal article" date="2019" name="Int. J. Syst. Evol. Microbiol.">
        <title>The Global Catalogue of Microorganisms (GCM) 10K type strain sequencing project: providing services to taxonomists for standard genome sequencing and annotation.</title>
        <authorList>
            <consortium name="The Broad Institute Genomics Platform"/>
            <consortium name="The Broad Institute Genome Sequencing Center for Infectious Disease"/>
            <person name="Wu L."/>
            <person name="Ma J."/>
        </authorList>
    </citation>
    <scope>NUCLEOTIDE SEQUENCE [LARGE SCALE GENOMIC DNA]</scope>
    <source>
        <strain evidence="15 16">JCM 16014</strain>
    </source>
</reference>
<dbReference type="InterPro" id="IPR004358">
    <property type="entry name" value="Sig_transdc_His_kin-like_C"/>
</dbReference>
<keyword evidence="9" id="KW-0902">Two-component regulatory system</keyword>
<dbReference type="PROSITE" id="PS50109">
    <property type="entry name" value="HIS_KIN"/>
    <property type="match status" value="1"/>
</dbReference>
<dbReference type="SUPFAM" id="SSF55874">
    <property type="entry name" value="ATPase domain of HSP90 chaperone/DNA topoisomerase II/histidine kinase"/>
    <property type="match status" value="1"/>
</dbReference>
<dbReference type="PANTHER" id="PTHR45436:SF5">
    <property type="entry name" value="SENSOR HISTIDINE KINASE TRCS"/>
    <property type="match status" value="1"/>
</dbReference>
<comment type="caution">
    <text evidence="15">The sequence shown here is derived from an EMBL/GenBank/DDBJ whole genome shotgun (WGS) entry which is preliminary data.</text>
</comment>
<name>A0ABN2UGT7_9ACTN</name>
<evidence type="ECO:0000259" key="14">
    <source>
        <dbReference type="PROSITE" id="PS50885"/>
    </source>
</evidence>
<comment type="subcellular location">
    <subcellularLocation>
        <location evidence="2">Cell membrane</location>
    </subcellularLocation>
</comment>
<comment type="catalytic activity">
    <reaction evidence="1">
        <text>ATP + protein L-histidine = ADP + protein N-phospho-L-histidine.</text>
        <dbReference type="EC" id="2.7.13.3"/>
    </reaction>
</comment>
<dbReference type="RefSeq" id="WP_344667353.1">
    <property type="nucleotide sequence ID" value="NZ_BAAAQN010000024.1"/>
</dbReference>
<evidence type="ECO:0000313" key="16">
    <source>
        <dbReference type="Proteomes" id="UP001500751"/>
    </source>
</evidence>
<dbReference type="InterPro" id="IPR003661">
    <property type="entry name" value="HisK_dim/P_dom"/>
</dbReference>
<dbReference type="CDD" id="cd00082">
    <property type="entry name" value="HisKA"/>
    <property type="match status" value="1"/>
</dbReference>
<feature type="compositionally biased region" description="Gly residues" evidence="11">
    <location>
        <begin position="96"/>
        <end position="107"/>
    </location>
</feature>
<dbReference type="CDD" id="cd00075">
    <property type="entry name" value="HATPase"/>
    <property type="match status" value="1"/>
</dbReference>
<keyword evidence="16" id="KW-1185">Reference proteome</keyword>
<evidence type="ECO:0000256" key="3">
    <source>
        <dbReference type="ARBA" id="ARBA00012438"/>
    </source>
</evidence>
<dbReference type="InterPro" id="IPR050428">
    <property type="entry name" value="TCS_sensor_his_kinase"/>
</dbReference>
<dbReference type="SMART" id="SM00387">
    <property type="entry name" value="HATPase_c"/>
    <property type="match status" value="1"/>
</dbReference>
<gene>
    <name evidence="15" type="ORF">GCM10009839_42300</name>
</gene>
<feature type="transmembrane region" description="Helical" evidence="12">
    <location>
        <begin position="130"/>
        <end position="153"/>
    </location>
</feature>
<proteinExistence type="predicted"/>
<dbReference type="GO" id="GO:0016301">
    <property type="term" value="F:kinase activity"/>
    <property type="evidence" value="ECO:0007669"/>
    <property type="project" value="UniProtKB-KW"/>
</dbReference>
<dbReference type="Pfam" id="PF00512">
    <property type="entry name" value="HisKA"/>
    <property type="match status" value="1"/>
</dbReference>
<evidence type="ECO:0000313" key="15">
    <source>
        <dbReference type="EMBL" id="GAA2036779.1"/>
    </source>
</evidence>
<evidence type="ECO:0000256" key="12">
    <source>
        <dbReference type="SAM" id="Phobius"/>
    </source>
</evidence>
<sequence length="587" mass="60853">MSWALLRRARRAVAGAGAGVGAVVGAGAGAGAGAVVAAGAGAGAGVGAGAGAGAGAVVGATPFETASFQAWPREAPPLLTPPYVAAPSPNVSPLPGAGGDGGTGDSGTGTPVRRRLSFSVWRRLPLRARLALAASVAVAAGVSGGVAFAYLAVRHELIQHMDEGLHSQGERMQNSLQRGYLHPFPDRTALYGELQGKWQLIDSNGTALTVKQVSERVAIIVPADQRIMPISPTDAAVAAGDETDHVSSAHMGGDHLRILTLPIGNNRAVQIGFSLSGVDRQLSTLGWEMFGAASAGIVLAAGLGWLVTRSALRPVAELTGAAERIAATHDLAHRIPDARPGESRDELRRLAASFNSMLDAVQEATDRQRQLVADASHELRTPLTALRTNVEVLANAPRLDPEDREALVSSIMNGLDDLTALVTDTVELARGEEQADHFEEQRFDLLVQRCVDRAAAHWPKAVFRADLTECDVVGVSDRLAKAVRNLLDNAAKFSPDGGLVEVGVTAHRHDVTLTIRDHGPGIPTEDLPRVFDRFYRAASARGLPGSGLGLAIVAQVAAGHGGTVSVAAARGGGAEFTVTLPRAAAEV</sequence>
<keyword evidence="7 15" id="KW-0418">Kinase</keyword>
<organism evidence="15 16">
    <name type="scientific">Catenulispora yoronensis</name>
    <dbReference type="NCBI Taxonomy" id="450799"/>
    <lineage>
        <taxon>Bacteria</taxon>
        <taxon>Bacillati</taxon>
        <taxon>Actinomycetota</taxon>
        <taxon>Actinomycetes</taxon>
        <taxon>Catenulisporales</taxon>
        <taxon>Catenulisporaceae</taxon>
        <taxon>Catenulispora</taxon>
    </lineage>
</organism>
<keyword evidence="5" id="KW-0808">Transferase</keyword>
<keyword evidence="10 12" id="KW-0472">Membrane</keyword>
<accession>A0ABN2UGT7</accession>
<dbReference type="SUPFAM" id="SSF158472">
    <property type="entry name" value="HAMP domain-like"/>
    <property type="match status" value="1"/>
</dbReference>
<dbReference type="SUPFAM" id="SSF47384">
    <property type="entry name" value="Homodimeric domain of signal transducing histidine kinase"/>
    <property type="match status" value="1"/>
</dbReference>
<dbReference type="EC" id="2.7.13.3" evidence="3"/>
<dbReference type="Pfam" id="PF02518">
    <property type="entry name" value="HATPase_c"/>
    <property type="match status" value="1"/>
</dbReference>
<evidence type="ECO:0000256" key="1">
    <source>
        <dbReference type="ARBA" id="ARBA00000085"/>
    </source>
</evidence>
<dbReference type="EMBL" id="BAAAQN010000024">
    <property type="protein sequence ID" value="GAA2036779.1"/>
    <property type="molecule type" value="Genomic_DNA"/>
</dbReference>
<evidence type="ECO:0000259" key="13">
    <source>
        <dbReference type="PROSITE" id="PS50109"/>
    </source>
</evidence>
<evidence type="ECO:0000256" key="6">
    <source>
        <dbReference type="ARBA" id="ARBA00022692"/>
    </source>
</evidence>
<feature type="domain" description="Histidine kinase" evidence="13">
    <location>
        <begin position="374"/>
        <end position="584"/>
    </location>
</feature>
<dbReference type="CDD" id="cd06225">
    <property type="entry name" value="HAMP"/>
    <property type="match status" value="1"/>
</dbReference>
<keyword evidence="8 12" id="KW-1133">Transmembrane helix</keyword>
<evidence type="ECO:0000256" key="9">
    <source>
        <dbReference type="ARBA" id="ARBA00023012"/>
    </source>
</evidence>
<dbReference type="InterPro" id="IPR003594">
    <property type="entry name" value="HATPase_dom"/>
</dbReference>
<dbReference type="PRINTS" id="PR00344">
    <property type="entry name" value="BCTRLSENSOR"/>
</dbReference>
<keyword evidence="4" id="KW-0597">Phosphoprotein</keyword>
<dbReference type="InterPro" id="IPR036097">
    <property type="entry name" value="HisK_dim/P_sf"/>
</dbReference>
<dbReference type="InterPro" id="IPR005467">
    <property type="entry name" value="His_kinase_dom"/>
</dbReference>
<dbReference type="PANTHER" id="PTHR45436">
    <property type="entry name" value="SENSOR HISTIDINE KINASE YKOH"/>
    <property type="match status" value="1"/>
</dbReference>
<evidence type="ECO:0000256" key="2">
    <source>
        <dbReference type="ARBA" id="ARBA00004236"/>
    </source>
</evidence>
<evidence type="ECO:0000256" key="4">
    <source>
        <dbReference type="ARBA" id="ARBA00022553"/>
    </source>
</evidence>
<keyword evidence="6 12" id="KW-0812">Transmembrane</keyword>